<evidence type="ECO:0000259" key="1">
    <source>
        <dbReference type="Pfam" id="PF02627"/>
    </source>
</evidence>
<evidence type="ECO:0000313" key="3">
    <source>
        <dbReference type="Proteomes" id="UP001501676"/>
    </source>
</evidence>
<reference evidence="3" key="1">
    <citation type="journal article" date="2019" name="Int. J. Syst. Evol. Microbiol.">
        <title>The Global Catalogue of Microorganisms (GCM) 10K type strain sequencing project: providing services to taxonomists for standard genome sequencing and annotation.</title>
        <authorList>
            <consortium name="The Broad Institute Genomics Platform"/>
            <consortium name="The Broad Institute Genome Sequencing Center for Infectious Disease"/>
            <person name="Wu L."/>
            <person name="Ma J."/>
        </authorList>
    </citation>
    <scope>NUCLEOTIDE SEQUENCE [LARGE SCALE GENOMIC DNA]</scope>
    <source>
        <strain evidence="3">JCM 9458</strain>
    </source>
</reference>
<dbReference type="InterPro" id="IPR029032">
    <property type="entry name" value="AhpD-like"/>
</dbReference>
<name>A0ABP6SYZ7_9ACTN</name>
<dbReference type="Pfam" id="PF02627">
    <property type="entry name" value="CMD"/>
    <property type="match status" value="1"/>
</dbReference>
<dbReference type="EMBL" id="BAAAYN010000019">
    <property type="protein sequence ID" value="GAA3387801.1"/>
    <property type="molecule type" value="Genomic_DNA"/>
</dbReference>
<comment type="caution">
    <text evidence="2">The sequence shown here is derived from an EMBL/GenBank/DDBJ whole genome shotgun (WGS) entry which is preliminary data.</text>
</comment>
<dbReference type="SUPFAM" id="SSF69118">
    <property type="entry name" value="AhpD-like"/>
    <property type="match status" value="1"/>
</dbReference>
<evidence type="ECO:0000313" key="2">
    <source>
        <dbReference type="EMBL" id="GAA3387801.1"/>
    </source>
</evidence>
<organism evidence="2 3">
    <name type="scientific">Cryptosporangium minutisporangium</name>
    <dbReference type="NCBI Taxonomy" id="113569"/>
    <lineage>
        <taxon>Bacteria</taxon>
        <taxon>Bacillati</taxon>
        <taxon>Actinomycetota</taxon>
        <taxon>Actinomycetes</taxon>
        <taxon>Cryptosporangiales</taxon>
        <taxon>Cryptosporangiaceae</taxon>
        <taxon>Cryptosporangium</taxon>
    </lineage>
</organism>
<feature type="domain" description="Carboxymuconolactone decarboxylase-like" evidence="1">
    <location>
        <begin position="22"/>
        <end position="97"/>
    </location>
</feature>
<dbReference type="RefSeq" id="WP_345728856.1">
    <property type="nucleotide sequence ID" value="NZ_BAAAYN010000019.1"/>
</dbReference>
<dbReference type="InterPro" id="IPR003779">
    <property type="entry name" value="CMD-like"/>
</dbReference>
<proteinExistence type="predicted"/>
<protein>
    <recommendedName>
        <fullName evidence="1">Carboxymuconolactone decarboxylase-like domain-containing protein</fullName>
    </recommendedName>
</protein>
<dbReference type="Proteomes" id="UP001501676">
    <property type="component" value="Unassembled WGS sequence"/>
</dbReference>
<keyword evidence="3" id="KW-1185">Reference proteome</keyword>
<sequence>MSVDAVVTELLQALVPGEAPLLESLVQLQADTQEQSGLDDRTYLLVRIAALVAVDASAASYLVTLAVADEVGITADEVRGVLIALGPVVGSARVLSGAEKAMTAIASARRG</sequence>
<gene>
    <name evidence="2" type="ORF">GCM10020369_31610</name>
</gene>
<accession>A0ABP6SYZ7</accession>
<dbReference type="Gene3D" id="1.20.1290.10">
    <property type="entry name" value="AhpD-like"/>
    <property type="match status" value="1"/>
</dbReference>